<dbReference type="OrthoDB" id="8432779at2"/>
<evidence type="ECO:0000313" key="4">
    <source>
        <dbReference type="Proteomes" id="UP000075606"/>
    </source>
</evidence>
<dbReference type="STRING" id="333140.AWW68_14980"/>
<dbReference type="Gene3D" id="2.120.10.30">
    <property type="entry name" value="TolB, C-terminal domain"/>
    <property type="match status" value="2"/>
</dbReference>
<dbReference type="PANTHER" id="PTHR36842">
    <property type="entry name" value="PROTEIN TOLB HOMOLOG"/>
    <property type="match status" value="1"/>
</dbReference>
<organism evidence="3 4">
    <name type="scientific">Roseivirga spongicola</name>
    <dbReference type="NCBI Taxonomy" id="333140"/>
    <lineage>
        <taxon>Bacteria</taxon>
        <taxon>Pseudomonadati</taxon>
        <taxon>Bacteroidota</taxon>
        <taxon>Cytophagia</taxon>
        <taxon>Cytophagales</taxon>
        <taxon>Roseivirgaceae</taxon>
        <taxon>Roseivirga</taxon>
    </lineage>
</organism>
<name>A0A150X5F9_9BACT</name>
<dbReference type="EMBL" id="LRPC01000028">
    <property type="protein sequence ID" value="KYG73967.1"/>
    <property type="molecule type" value="Genomic_DNA"/>
</dbReference>
<keyword evidence="4" id="KW-1185">Reference proteome</keyword>
<evidence type="ECO:0000256" key="2">
    <source>
        <dbReference type="SAM" id="SignalP"/>
    </source>
</evidence>
<evidence type="ECO:0000313" key="3">
    <source>
        <dbReference type="EMBL" id="KYG73967.1"/>
    </source>
</evidence>
<dbReference type="AlphaFoldDB" id="A0A150X5F9"/>
<accession>A0A150X5F9</accession>
<comment type="caution">
    <text evidence="3">The sequence shown here is derived from an EMBL/GenBank/DDBJ whole genome shotgun (WGS) entry which is preliminary data.</text>
</comment>
<dbReference type="SUPFAM" id="SSF69304">
    <property type="entry name" value="Tricorn protease N-terminal domain"/>
    <property type="match status" value="1"/>
</dbReference>
<dbReference type="Gene3D" id="2.120.10.60">
    <property type="entry name" value="Tricorn protease N-terminal domain"/>
    <property type="match status" value="1"/>
</dbReference>
<proteinExistence type="inferred from homology"/>
<feature type="chain" id="PRO_5007574318" description="DUF5050 domain-containing protein" evidence="2">
    <location>
        <begin position="21"/>
        <end position="295"/>
    </location>
</feature>
<gene>
    <name evidence="3" type="ORF">AWW68_14980</name>
</gene>
<dbReference type="Pfam" id="PF07676">
    <property type="entry name" value="PD40"/>
    <property type="match status" value="2"/>
</dbReference>
<evidence type="ECO:0008006" key="5">
    <source>
        <dbReference type="Google" id="ProtNLM"/>
    </source>
</evidence>
<comment type="similarity">
    <text evidence="1">Belongs to the TolB family.</text>
</comment>
<dbReference type="Proteomes" id="UP000075606">
    <property type="component" value="Unassembled WGS sequence"/>
</dbReference>
<dbReference type="PROSITE" id="PS51257">
    <property type="entry name" value="PROKAR_LIPOPROTEIN"/>
    <property type="match status" value="1"/>
</dbReference>
<keyword evidence="2" id="KW-0732">Signal</keyword>
<dbReference type="RefSeq" id="WP_068223155.1">
    <property type="nucleotide sequence ID" value="NZ_CP139724.1"/>
</dbReference>
<protein>
    <recommendedName>
        <fullName evidence="5">DUF5050 domain-containing protein</fullName>
    </recommendedName>
</protein>
<feature type="signal peptide" evidence="2">
    <location>
        <begin position="1"/>
        <end position="20"/>
    </location>
</feature>
<sequence>MSLINMKGRFLVLLLLSVLACSPNEQIKEEIVYLKKANGNFDLYQSDVLGQWEERLTQNVGYDWQPHWNEGLQKLVYYSNDSTENFTVLAMDIRSKKTDALPLAHLADYRLSPNAEYIYYTTSDGDSKNIWRCDLGGNNRYQLTNTNGYNGRFSLSPHGQKMAFVSDRTGSNQLFVMNLGNGEVEQVSFFPLIAKYSTWSPDSKRLAVCLAEASDDPKWDIWLYDLSTQGLERFTNTPYSEQEIAWSLSGEKIAFHGTTENDGDQIYTLDIADGKFTKITSGDFYHGEPTWVPIR</sequence>
<evidence type="ECO:0000256" key="1">
    <source>
        <dbReference type="ARBA" id="ARBA00009820"/>
    </source>
</evidence>
<dbReference type="SUPFAM" id="SSF82171">
    <property type="entry name" value="DPP6 N-terminal domain-like"/>
    <property type="match status" value="1"/>
</dbReference>
<dbReference type="InterPro" id="IPR011659">
    <property type="entry name" value="WD40"/>
</dbReference>
<reference evidence="3 4" key="1">
    <citation type="submission" date="2016-01" db="EMBL/GenBank/DDBJ databases">
        <title>Genome sequencing of Roseivirga spongicola UST030701-084.</title>
        <authorList>
            <person name="Selvaratnam C."/>
            <person name="Thevarajoo S."/>
            <person name="Goh K.M."/>
            <person name="Ee R."/>
            <person name="Chan K.-G."/>
            <person name="Chong C.S."/>
        </authorList>
    </citation>
    <scope>NUCLEOTIDE SEQUENCE [LARGE SCALE GENOMIC DNA]</scope>
    <source>
        <strain evidence="3 4">UST030701-084</strain>
    </source>
</reference>
<dbReference type="PANTHER" id="PTHR36842:SF1">
    <property type="entry name" value="PROTEIN TOLB"/>
    <property type="match status" value="1"/>
</dbReference>
<dbReference type="InterPro" id="IPR011042">
    <property type="entry name" value="6-blade_b-propeller_TolB-like"/>
</dbReference>